<feature type="transmembrane region" description="Helical" evidence="1">
    <location>
        <begin position="36"/>
        <end position="56"/>
    </location>
</feature>
<evidence type="ECO:0008006" key="4">
    <source>
        <dbReference type="Google" id="ProtNLM"/>
    </source>
</evidence>
<feature type="transmembrane region" description="Helical" evidence="1">
    <location>
        <begin position="408"/>
        <end position="432"/>
    </location>
</feature>
<reference evidence="2 3" key="1">
    <citation type="submission" date="2017-08" db="EMBL/GenBank/DDBJ databases">
        <title>Halomonas alkalisoli sp. nov., isolated from saline alkaline soil.</title>
        <authorList>
            <person name="Wang D."/>
            <person name="Zhang G."/>
        </authorList>
    </citation>
    <scope>NUCLEOTIDE SEQUENCE [LARGE SCALE GENOMIC DNA]</scope>
    <source>
        <strain evidence="2 3">WRN001</strain>
    </source>
</reference>
<dbReference type="RefSeq" id="WP_095619422.1">
    <property type="nucleotide sequence ID" value="NZ_NSKB01000001.1"/>
</dbReference>
<keyword evidence="1" id="KW-1133">Transmembrane helix</keyword>
<gene>
    <name evidence="2" type="ORF">CK498_03320</name>
</gene>
<accession>A0A2A2F482</accession>
<dbReference type="EMBL" id="NSKB01000001">
    <property type="protein sequence ID" value="PAU79412.1"/>
    <property type="molecule type" value="Genomic_DNA"/>
</dbReference>
<feature type="transmembrane region" description="Helical" evidence="1">
    <location>
        <begin position="345"/>
        <end position="365"/>
    </location>
</feature>
<protein>
    <recommendedName>
        <fullName evidence="4">DUF3100 domain-containing protein</fullName>
    </recommendedName>
</protein>
<dbReference type="OrthoDB" id="5451070at2"/>
<feature type="transmembrane region" description="Helical" evidence="1">
    <location>
        <begin position="377"/>
        <end position="396"/>
    </location>
</feature>
<evidence type="ECO:0000313" key="2">
    <source>
        <dbReference type="EMBL" id="PAU79412.1"/>
    </source>
</evidence>
<comment type="caution">
    <text evidence="2">The sequence shown here is derived from an EMBL/GenBank/DDBJ whole genome shotgun (WGS) entry which is preliminary data.</text>
</comment>
<sequence length="433" mass="45611">MPLSTLLDWRLHALVILISLLSEFVGIQQIPMGPGTLLLLPLFYAFVLGVILNPNVTRTAAKVLPQRISEAAGPLILLSIMPFIARFGSTIGPAIEDLIDAGPALILQELGNLGTMLIALPVAVLVFKMGREAIGATYSIAREPNIAVISDKYGLKGPEGIGVMGTYVVGTMFGTLWFALMAGYITSLDILDPRALAMACGVGSGSMVAACSAAIAGTLPEMRDELLAFSGASNLMTYATGLYLTLFVALPIAEKLYSLLSGKRKAKPVGAQVTASNSGVDSDIPAEPRPEQDLGKTAIVMAAACAVAWVANTINGAGLIEALPGMLILYVMTMIGLAVTRYAPFYLPGVAWVSLVSILFTLPWTPGNAWLVEQLSAVNFLAIVTPVLAYAGLALTTRELKMFRQAGWKLVILALLVFTGTFVSSALIANALL</sequence>
<dbReference type="AlphaFoldDB" id="A0A2A2F482"/>
<keyword evidence="3" id="KW-1185">Reference proteome</keyword>
<dbReference type="InterPro" id="IPR021450">
    <property type="entry name" value="DUF3100"/>
</dbReference>
<feature type="transmembrane region" description="Helical" evidence="1">
    <location>
        <begin position="68"/>
        <end position="88"/>
    </location>
</feature>
<name>A0A2A2F482_9GAMM</name>
<evidence type="ECO:0000256" key="1">
    <source>
        <dbReference type="SAM" id="Phobius"/>
    </source>
</evidence>
<dbReference type="Proteomes" id="UP000217771">
    <property type="component" value="Unassembled WGS sequence"/>
</dbReference>
<organism evidence="2 3">
    <name type="scientific">Halomonas salipaludis</name>
    <dbReference type="NCBI Taxonomy" id="2032625"/>
    <lineage>
        <taxon>Bacteria</taxon>
        <taxon>Pseudomonadati</taxon>
        <taxon>Pseudomonadota</taxon>
        <taxon>Gammaproteobacteria</taxon>
        <taxon>Oceanospirillales</taxon>
        <taxon>Halomonadaceae</taxon>
        <taxon>Halomonas</taxon>
    </lineage>
</organism>
<feature type="transmembrane region" description="Helical" evidence="1">
    <location>
        <begin position="317"/>
        <end position="338"/>
    </location>
</feature>
<proteinExistence type="predicted"/>
<dbReference type="Pfam" id="PF11299">
    <property type="entry name" value="DUF3100"/>
    <property type="match status" value="1"/>
</dbReference>
<feature type="transmembrane region" description="Helical" evidence="1">
    <location>
        <begin position="195"/>
        <end position="215"/>
    </location>
</feature>
<feature type="transmembrane region" description="Helical" evidence="1">
    <location>
        <begin position="161"/>
        <end position="183"/>
    </location>
</feature>
<keyword evidence="1" id="KW-0812">Transmembrane</keyword>
<evidence type="ECO:0000313" key="3">
    <source>
        <dbReference type="Proteomes" id="UP000217771"/>
    </source>
</evidence>
<keyword evidence="1" id="KW-0472">Membrane</keyword>
<feature type="transmembrane region" description="Helical" evidence="1">
    <location>
        <begin position="235"/>
        <end position="257"/>
    </location>
</feature>